<dbReference type="AlphaFoldDB" id="A0A1C7H4D3"/>
<gene>
    <name evidence="3" type="ORF">A4V03_19215</name>
</gene>
<dbReference type="Gene3D" id="3.40.50.2000">
    <property type="entry name" value="Glycogen Phosphorylase B"/>
    <property type="match status" value="2"/>
</dbReference>
<keyword evidence="4" id="KW-1185">Reference proteome</keyword>
<sequence length="352" mass="40946">MKTIKRILIIRFRQIGDSILAVALCSTLKKSFPDAEIHFVLNKNIAPLYEGHPDIDKVITFDKNENKPFTAYIKKIWQVTHQNKYDVIIDMRSTIRTLFFSLFSLNTPFRIGRIKGYTRFLLNYRTDTYSNCLTTDMVERNLLLAAPLEKIKPIQYTKEFRLYLTDQEKEDFRHYMKKEGIDFTRPVFLIGVTTKLLHKKWNTEFMITTLKRILEEYKDIQMIFNYAPGYEEEDARNIYKELGCPERIKIDIQASSLRQLAALCANCSFYFGNEGGARHIAQALEIPSFAIYSPSASKSMWLPANSVLARGISPDDILPPEQQVTLTYEERFALITPEKVYDQLTSTLRQLS</sequence>
<organism evidence="3 4">
    <name type="scientific">Bacteroides caecimuris</name>
    <dbReference type="NCBI Taxonomy" id="1796613"/>
    <lineage>
        <taxon>Bacteria</taxon>
        <taxon>Pseudomonadati</taxon>
        <taxon>Bacteroidota</taxon>
        <taxon>Bacteroidia</taxon>
        <taxon>Bacteroidales</taxon>
        <taxon>Bacteroidaceae</taxon>
        <taxon>Bacteroides</taxon>
    </lineage>
</organism>
<dbReference type="Proteomes" id="UP000092631">
    <property type="component" value="Chromosome"/>
</dbReference>
<dbReference type="GeneID" id="82189262"/>
<dbReference type="GO" id="GO:0009244">
    <property type="term" value="P:lipopolysaccharide core region biosynthetic process"/>
    <property type="evidence" value="ECO:0007669"/>
    <property type="project" value="TreeGrafter"/>
</dbReference>
<accession>A0A1C7H4D3</accession>
<evidence type="ECO:0000256" key="2">
    <source>
        <dbReference type="ARBA" id="ARBA00022679"/>
    </source>
</evidence>
<dbReference type="Pfam" id="PF01075">
    <property type="entry name" value="Glyco_transf_9"/>
    <property type="match status" value="1"/>
</dbReference>
<dbReference type="PANTHER" id="PTHR30160:SF7">
    <property type="entry name" value="ADP-HEPTOSE--LPS HEPTOSYLTRANSFERASE 2"/>
    <property type="match status" value="1"/>
</dbReference>
<evidence type="ECO:0000256" key="1">
    <source>
        <dbReference type="ARBA" id="ARBA00022676"/>
    </source>
</evidence>
<dbReference type="SUPFAM" id="SSF53756">
    <property type="entry name" value="UDP-Glycosyltransferase/glycogen phosphorylase"/>
    <property type="match status" value="1"/>
</dbReference>
<dbReference type="PANTHER" id="PTHR30160">
    <property type="entry name" value="TETRAACYLDISACCHARIDE 4'-KINASE-RELATED"/>
    <property type="match status" value="1"/>
</dbReference>
<evidence type="ECO:0000313" key="3">
    <source>
        <dbReference type="EMBL" id="ANU59439.1"/>
    </source>
</evidence>
<keyword evidence="2 3" id="KW-0808">Transferase</keyword>
<evidence type="ECO:0000313" key="4">
    <source>
        <dbReference type="Proteomes" id="UP000092631"/>
    </source>
</evidence>
<dbReference type="GO" id="GO:0005829">
    <property type="term" value="C:cytosol"/>
    <property type="evidence" value="ECO:0007669"/>
    <property type="project" value="TreeGrafter"/>
</dbReference>
<dbReference type="STRING" id="1796613.A4V03_19215"/>
<proteinExistence type="predicted"/>
<dbReference type="RefSeq" id="WP_065540060.1">
    <property type="nucleotide sequence ID" value="NZ_CAPDLJ010000002.1"/>
</dbReference>
<name>A0A1C7H4D3_9BACE</name>
<dbReference type="KEGG" id="bcae:A4V03_19215"/>
<protein>
    <submittedName>
        <fullName evidence="3">ADP-heptose--LPS heptosyltransferase II</fullName>
    </submittedName>
</protein>
<keyword evidence="1" id="KW-0328">Glycosyltransferase</keyword>
<dbReference type="OrthoDB" id="9772349at2"/>
<dbReference type="EMBL" id="CP015401">
    <property type="protein sequence ID" value="ANU59439.1"/>
    <property type="molecule type" value="Genomic_DNA"/>
</dbReference>
<reference evidence="4" key="1">
    <citation type="submission" date="2016-04" db="EMBL/GenBank/DDBJ databases">
        <title>Complete Genome Sequences of Twelve Strains of a Stable Defined Moderately Diverse Mouse Microbiota 2 (sDMDMm2).</title>
        <authorList>
            <person name="Uchimura Y."/>
            <person name="Wyss M."/>
            <person name="Brugiroux S."/>
            <person name="Limenitakis J.P."/>
            <person name="Stecher B."/>
            <person name="McCoy K.D."/>
            <person name="Macpherson A.J."/>
        </authorList>
    </citation>
    <scope>NUCLEOTIDE SEQUENCE [LARGE SCALE GENOMIC DNA]</scope>
    <source>
        <strain evidence="4">I48</strain>
    </source>
</reference>
<dbReference type="GO" id="GO:0008713">
    <property type="term" value="F:ADP-heptose-lipopolysaccharide heptosyltransferase activity"/>
    <property type="evidence" value="ECO:0007669"/>
    <property type="project" value="TreeGrafter"/>
</dbReference>
<dbReference type="CDD" id="cd03789">
    <property type="entry name" value="GT9_LPS_heptosyltransferase"/>
    <property type="match status" value="1"/>
</dbReference>
<dbReference type="InterPro" id="IPR002201">
    <property type="entry name" value="Glyco_trans_9"/>
</dbReference>
<dbReference type="InterPro" id="IPR051199">
    <property type="entry name" value="LPS_LOS_Heptosyltrfase"/>
</dbReference>